<keyword evidence="2" id="KW-1133">Transmembrane helix</keyword>
<organism evidence="3 4">
    <name type="scientific">Penicillium arizonense</name>
    <dbReference type="NCBI Taxonomy" id="1835702"/>
    <lineage>
        <taxon>Eukaryota</taxon>
        <taxon>Fungi</taxon>
        <taxon>Dikarya</taxon>
        <taxon>Ascomycota</taxon>
        <taxon>Pezizomycotina</taxon>
        <taxon>Eurotiomycetes</taxon>
        <taxon>Eurotiomycetidae</taxon>
        <taxon>Eurotiales</taxon>
        <taxon>Aspergillaceae</taxon>
        <taxon>Penicillium</taxon>
    </lineage>
</organism>
<feature type="region of interest" description="Disordered" evidence="1">
    <location>
        <begin position="1"/>
        <end position="73"/>
    </location>
</feature>
<reference evidence="3 4" key="1">
    <citation type="journal article" date="2016" name="Sci. Rep.">
        <title>Penicillium arizonense, a new, genome sequenced fungal species, reveals a high chemical diversity in secreted metabolites.</title>
        <authorList>
            <person name="Grijseels S."/>
            <person name="Nielsen J.C."/>
            <person name="Randelovic M."/>
            <person name="Nielsen J."/>
            <person name="Nielsen K.F."/>
            <person name="Workman M."/>
            <person name="Frisvad J.C."/>
        </authorList>
    </citation>
    <scope>NUCLEOTIDE SEQUENCE [LARGE SCALE GENOMIC DNA]</scope>
    <source>
        <strain evidence="3 4">CBS 141311</strain>
    </source>
</reference>
<dbReference type="AlphaFoldDB" id="A0A1F5L7J1"/>
<accession>A0A1F5L7J1</accession>
<evidence type="ECO:0000313" key="3">
    <source>
        <dbReference type="EMBL" id="OGE49016.1"/>
    </source>
</evidence>
<dbReference type="STRING" id="1835702.A0A1F5L7J1"/>
<feature type="region of interest" description="Disordered" evidence="1">
    <location>
        <begin position="666"/>
        <end position="690"/>
    </location>
</feature>
<dbReference type="OrthoDB" id="1708389at2759"/>
<feature type="transmembrane region" description="Helical" evidence="2">
    <location>
        <begin position="596"/>
        <end position="619"/>
    </location>
</feature>
<dbReference type="GeneID" id="34580390"/>
<dbReference type="EMBL" id="LXJU01000024">
    <property type="protein sequence ID" value="OGE49016.1"/>
    <property type="molecule type" value="Genomic_DNA"/>
</dbReference>
<evidence type="ECO:0000256" key="1">
    <source>
        <dbReference type="SAM" id="MobiDB-lite"/>
    </source>
</evidence>
<keyword evidence="2" id="KW-0812">Transmembrane</keyword>
<dbReference type="PANTHER" id="PTHR38694:SF1">
    <property type="entry name" value="PEROXIN DOMAIN-CONTAINING PROTEIN"/>
    <property type="match status" value="1"/>
</dbReference>
<protein>
    <submittedName>
        <fullName evidence="3">Uncharacterized protein</fullName>
    </submittedName>
</protein>
<feature type="compositionally biased region" description="Basic and acidic residues" evidence="1">
    <location>
        <begin position="19"/>
        <end position="31"/>
    </location>
</feature>
<dbReference type="InterPro" id="IPR021709">
    <property type="entry name" value="DUF3292"/>
</dbReference>
<proteinExistence type="predicted"/>
<feature type="transmembrane region" description="Helical" evidence="2">
    <location>
        <begin position="404"/>
        <end position="427"/>
    </location>
</feature>
<feature type="compositionally biased region" description="Polar residues" evidence="1">
    <location>
        <begin position="33"/>
        <end position="60"/>
    </location>
</feature>
<keyword evidence="2" id="KW-0472">Membrane</keyword>
<dbReference type="PANTHER" id="PTHR38694">
    <property type="entry name" value="CONSERVED EXPRESSED PROTEIN"/>
    <property type="match status" value="1"/>
</dbReference>
<comment type="caution">
    <text evidence="3">The sequence shown here is derived from an EMBL/GenBank/DDBJ whole genome shotgun (WGS) entry which is preliminary data.</text>
</comment>
<keyword evidence="4" id="KW-1185">Reference proteome</keyword>
<evidence type="ECO:0000256" key="2">
    <source>
        <dbReference type="SAM" id="Phobius"/>
    </source>
</evidence>
<dbReference type="RefSeq" id="XP_022484470.1">
    <property type="nucleotide sequence ID" value="XM_022635656.1"/>
</dbReference>
<sequence>MSNNTGYVVKILENTPPVSDEHAIRALKEQNQEADQQTRPQVKQSPNPQCQADPSGNEYGSSHPDGTKSQFDGIIAHDNTSSTQKATHNHDHVMPGDHIDDTTLQTMMQTLKESSYAPGGVANGQNNLLVIDGRHNLSETISGDQVHDNAAPTMMQALHDKTCELVGGSSGQPASQANERHDHIETPPCVNHHSNASPTMLATLQDQAYALVGASSRLTEPQVHQNLNHQNNLPGIHVHDNNNPTLVATLHDQPYALVEGAVEALRKDFNADSHELASKAPGVRGAIQTGYHSGSNAEVPRDIGWHKADVEIPDPLIGGYTNGELFAFIRRFNKDVFDVKAMPIEAASGLDLNDAWSPDHTGDKVALHLQRVYLSVVLGMASLGKQISRLRSWKETCRTSIFCGIYFTAWLFDMLMPLALGLLTLVVSSVQARNAIFPPAPRALVNIRTGGIQKPQAGLLGTNDTLTGAPEKQPREAIEEEAANFVDNVRHNFQRAVGMHNSQQQDGDGDPLEGKVPKPISKAVKAVQSAGSAPGHVTKSTDQTQQPMEEIIWAGVNPESVAKVLDIAPHVIGELADNWERCANALSPTPPFSRFAFFRIVAVLAPLFLVSLFVDYYMVYKGTGSWLKRNVPNYMELAQPKNNVLRGVPTNTQIAITLLRIGEAHRTPLPPVPTSKPDDPDHQNPIDAENIPLGATRSDVLKATMPSVVEKAHGNDNKEKPNHKHLSKIVRFFKGDAKSVVETKLAIDHVRAATGSQKAKGHLGVLPKAKNIIYAGPSEYQCRFDGKDGWAVITESARPSLLFTRDDPRLMSFKKSDPVFEIAVSDMKRLKRATAFVNSTIEAVTAFSSDQKLLASLEIEDKDEKTWRLTAMPERDELFNRLVASGNQRWEKM</sequence>
<dbReference type="Pfam" id="PF11696">
    <property type="entry name" value="DUF3292"/>
    <property type="match status" value="1"/>
</dbReference>
<name>A0A1F5L7J1_PENAI</name>
<gene>
    <name evidence="3" type="ORF">PENARI_c024G02929</name>
</gene>
<dbReference type="Proteomes" id="UP000177622">
    <property type="component" value="Unassembled WGS sequence"/>
</dbReference>
<evidence type="ECO:0000313" key="4">
    <source>
        <dbReference type="Proteomes" id="UP000177622"/>
    </source>
</evidence>